<accession>A0ABW4LGM4</accession>
<reference evidence="2" key="1">
    <citation type="journal article" date="2019" name="Int. J. Syst. Evol. Microbiol.">
        <title>The Global Catalogue of Microorganisms (GCM) 10K type strain sequencing project: providing services to taxonomists for standard genome sequencing and annotation.</title>
        <authorList>
            <consortium name="The Broad Institute Genomics Platform"/>
            <consortium name="The Broad Institute Genome Sequencing Center for Infectious Disease"/>
            <person name="Wu L."/>
            <person name="Ma J."/>
        </authorList>
    </citation>
    <scope>NUCLEOTIDE SEQUENCE [LARGE SCALE GENOMIC DNA]</scope>
    <source>
        <strain evidence="2">CGMCC 1.12471</strain>
    </source>
</reference>
<dbReference type="EMBL" id="JBHUEA010000020">
    <property type="protein sequence ID" value="MFD1722417.1"/>
    <property type="molecule type" value="Genomic_DNA"/>
</dbReference>
<gene>
    <name evidence="1" type="ORF">ACFSBI_12740</name>
</gene>
<dbReference type="Proteomes" id="UP001597347">
    <property type="component" value="Unassembled WGS sequence"/>
</dbReference>
<evidence type="ECO:0000313" key="1">
    <source>
        <dbReference type="EMBL" id="MFD1722417.1"/>
    </source>
</evidence>
<organism evidence="1 2">
    <name type="scientific">Amnibacterium endophyticum</name>
    <dbReference type="NCBI Taxonomy" id="2109337"/>
    <lineage>
        <taxon>Bacteria</taxon>
        <taxon>Bacillati</taxon>
        <taxon>Actinomycetota</taxon>
        <taxon>Actinomycetes</taxon>
        <taxon>Micrococcales</taxon>
        <taxon>Microbacteriaceae</taxon>
        <taxon>Amnibacterium</taxon>
    </lineage>
</organism>
<protein>
    <recommendedName>
        <fullName evidence="3">IrrE N-terminal-like domain-containing protein</fullName>
    </recommendedName>
</protein>
<evidence type="ECO:0008006" key="3">
    <source>
        <dbReference type="Google" id="ProtNLM"/>
    </source>
</evidence>
<keyword evidence="2" id="KW-1185">Reference proteome</keyword>
<sequence length="161" mass="18146">MPTRFRSRRQVNAMLRRVGFPSGSFEAMQDFMQTWLGREIRIEHHDFRGSSVCGLWLGSKHERVDRIFTDLESPHWRQTVAHEWGHMLCGHDIGADDVEVLRSLAPLLPESAIRFALSRESFTTPQEQDAEAVGDAISLLLLAEESRAASAQSLGGFGRVL</sequence>
<dbReference type="RefSeq" id="WP_377935495.1">
    <property type="nucleotide sequence ID" value="NZ_JBHUEA010000020.1"/>
</dbReference>
<evidence type="ECO:0000313" key="2">
    <source>
        <dbReference type="Proteomes" id="UP001597347"/>
    </source>
</evidence>
<name>A0ABW4LGM4_9MICO</name>
<comment type="caution">
    <text evidence="1">The sequence shown here is derived from an EMBL/GenBank/DDBJ whole genome shotgun (WGS) entry which is preliminary data.</text>
</comment>
<proteinExistence type="predicted"/>